<name>A0A1G9S5U8_9PSEU</name>
<evidence type="ECO:0000256" key="3">
    <source>
        <dbReference type="SAM" id="Phobius"/>
    </source>
</evidence>
<dbReference type="EMBL" id="FNET01000019">
    <property type="protein sequence ID" value="SDM30883.1"/>
    <property type="molecule type" value="Genomic_DNA"/>
</dbReference>
<dbReference type="InterPro" id="IPR036249">
    <property type="entry name" value="Thioredoxin-like_sf"/>
</dbReference>
<keyword evidence="3" id="KW-0812">Transmembrane</keyword>
<feature type="domain" description="Thioredoxin" evidence="4">
    <location>
        <begin position="44"/>
        <end position="228"/>
    </location>
</feature>
<keyword evidence="5" id="KW-0413">Isomerase</keyword>
<dbReference type="Gene3D" id="3.40.30.10">
    <property type="entry name" value="Glutaredoxin"/>
    <property type="match status" value="1"/>
</dbReference>
<sequence>MTKNARISLIIVTVVVVVVGGFVLLSRLTGPSGSQQPAGSTSVARPTPIAPNEVLVRPDSHKLNDAPNAKVTVVEFLDFECESCRAAYPGVEKLRGEYGDRVTFVMRYFPIPSHRNAELAATVVEAASKQGKLDAMYQRMYETQQQWGEKQVLQHELFVSFARDLGLDMTKFEADLNDPATLERVLKDRKDGTTVGVQGTPTFFINGTKFQGAPSYDGLKAAIERELAK</sequence>
<protein>
    <submittedName>
        <fullName evidence="5">Protein-disulfide isomerase</fullName>
    </submittedName>
</protein>
<dbReference type="Pfam" id="PF13462">
    <property type="entry name" value="Thioredoxin_4"/>
    <property type="match status" value="1"/>
</dbReference>
<dbReference type="PANTHER" id="PTHR13887:SF55">
    <property type="entry name" value="SLR0313 PROTEIN"/>
    <property type="match status" value="1"/>
</dbReference>
<evidence type="ECO:0000259" key="4">
    <source>
        <dbReference type="PROSITE" id="PS51352"/>
    </source>
</evidence>
<accession>A0A1G9S5U8</accession>
<evidence type="ECO:0000256" key="2">
    <source>
        <dbReference type="SAM" id="MobiDB-lite"/>
    </source>
</evidence>
<evidence type="ECO:0000256" key="1">
    <source>
        <dbReference type="ARBA" id="ARBA00005791"/>
    </source>
</evidence>
<organism evidence="5 6">
    <name type="scientific">Lentzea albidocapillata subsp. violacea</name>
    <dbReference type="NCBI Taxonomy" id="128104"/>
    <lineage>
        <taxon>Bacteria</taxon>
        <taxon>Bacillati</taxon>
        <taxon>Actinomycetota</taxon>
        <taxon>Actinomycetes</taxon>
        <taxon>Pseudonocardiales</taxon>
        <taxon>Pseudonocardiaceae</taxon>
        <taxon>Lentzea</taxon>
    </lineage>
</organism>
<feature type="compositionally biased region" description="Polar residues" evidence="2">
    <location>
        <begin position="30"/>
        <end position="44"/>
    </location>
</feature>
<evidence type="ECO:0000313" key="6">
    <source>
        <dbReference type="Proteomes" id="UP000199682"/>
    </source>
</evidence>
<gene>
    <name evidence="5" type="ORF">SAMN04488074_119133</name>
</gene>
<proteinExistence type="inferred from homology"/>
<dbReference type="RefSeq" id="WP_090011979.1">
    <property type="nucleotide sequence ID" value="NZ_FNET01000019.1"/>
</dbReference>
<keyword evidence="3" id="KW-0472">Membrane</keyword>
<comment type="similarity">
    <text evidence="1">Belongs to the thioredoxin family. DsbA subfamily.</text>
</comment>
<dbReference type="PANTHER" id="PTHR13887">
    <property type="entry name" value="GLUTATHIONE S-TRANSFERASE KAPPA"/>
    <property type="match status" value="1"/>
</dbReference>
<dbReference type="Proteomes" id="UP000199682">
    <property type="component" value="Unassembled WGS sequence"/>
</dbReference>
<dbReference type="GO" id="GO:0016853">
    <property type="term" value="F:isomerase activity"/>
    <property type="evidence" value="ECO:0007669"/>
    <property type="project" value="UniProtKB-KW"/>
</dbReference>
<reference evidence="6" key="1">
    <citation type="submission" date="2016-10" db="EMBL/GenBank/DDBJ databases">
        <authorList>
            <person name="Varghese N."/>
            <person name="Submissions S."/>
        </authorList>
    </citation>
    <scope>NUCLEOTIDE SEQUENCE [LARGE SCALE GENOMIC DNA]</scope>
    <source>
        <strain evidence="6">DSM 44796</strain>
    </source>
</reference>
<keyword evidence="3" id="KW-1133">Transmembrane helix</keyword>
<dbReference type="SUPFAM" id="SSF52833">
    <property type="entry name" value="Thioredoxin-like"/>
    <property type="match status" value="1"/>
</dbReference>
<dbReference type="AlphaFoldDB" id="A0A1G9S5U8"/>
<evidence type="ECO:0000313" key="5">
    <source>
        <dbReference type="EMBL" id="SDM30883.1"/>
    </source>
</evidence>
<dbReference type="InterPro" id="IPR013766">
    <property type="entry name" value="Thioredoxin_domain"/>
</dbReference>
<feature type="transmembrane region" description="Helical" evidence="3">
    <location>
        <begin position="7"/>
        <end position="25"/>
    </location>
</feature>
<dbReference type="InterPro" id="IPR012336">
    <property type="entry name" value="Thioredoxin-like_fold"/>
</dbReference>
<feature type="region of interest" description="Disordered" evidence="2">
    <location>
        <begin position="30"/>
        <end position="49"/>
    </location>
</feature>
<dbReference type="PROSITE" id="PS51352">
    <property type="entry name" value="THIOREDOXIN_2"/>
    <property type="match status" value="1"/>
</dbReference>